<dbReference type="EMBL" id="HG792016">
    <property type="protein sequence ID" value="CDM31582.1"/>
    <property type="molecule type" value="Genomic_DNA"/>
</dbReference>
<organism evidence="1 2">
    <name type="scientific">Penicillium roqueforti (strain FM164)</name>
    <dbReference type="NCBI Taxonomy" id="1365484"/>
    <lineage>
        <taxon>Eukaryota</taxon>
        <taxon>Fungi</taxon>
        <taxon>Dikarya</taxon>
        <taxon>Ascomycota</taxon>
        <taxon>Pezizomycotina</taxon>
        <taxon>Eurotiomycetes</taxon>
        <taxon>Eurotiomycetidae</taxon>
        <taxon>Eurotiales</taxon>
        <taxon>Aspergillaceae</taxon>
        <taxon>Penicillium</taxon>
    </lineage>
</organism>
<evidence type="ECO:0000313" key="2">
    <source>
        <dbReference type="Proteomes" id="UP000030686"/>
    </source>
</evidence>
<keyword evidence="2" id="KW-1185">Reference proteome</keyword>
<name>W6QPT2_PENRF</name>
<reference evidence="1" key="1">
    <citation type="journal article" date="2014" name="Nat. Commun.">
        <title>Multiple recent horizontal transfers of a large genomic region in cheese making fungi.</title>
        <authorList>
            <person name="Cheeseman K."/>
            <person name="Ropars J."/>
            <person name="Renault P."/>
            <person name="Dupont J."/>
            <person name="Gouzy J."/>
            <person name="Branca A."/>
            <person name="Abraham A.L."/>
            <person name="Ceppi M."/>
            <person name="Conseiller E."/>
            <person name="Debuchy R."/>
            <person name="Malagnac F."/>
            <person name="Goarin A."/>
            <person name="Silar P."/>
            <person name="Lacoste S."/>
            <person name="Sallet E."/>
            <person name="Bensimon A."/>
            <person name="Giraud T."/>
            <person name="Brygoo Y."/>
        </authorList>
    </citation>
    <scope>NUCLEOTIDE SEQUENCE [LARGE SCALE GENOMIC DNA]</scope>
    <source>
        <strain evidence="1">FM164</strain>
    </source>
</reference>
<proteinExistence type="predicted"/>
<evidence type="ECO:0000313" key="1">
    <source>
        <dbReference type="EMBL" id="CDM31582.1"/>
    </source>
</evidence>
<accession>W6QPT2</accession>
<dbReference type="AlphaFoldDB" id="W6QPT2"/>
<sequence length="80" mass="9679">MDREALSEVESRCIKKFEDTFYDVTDRIPEDSQMWTRADQIVFYLEVLESQSDRKRGRSTSSIQDLSHWRYIKLLGRRLF</sequence>
<gene>
    <name evidence="1" type="ORF">PROQFM164_S02g001732</name>
</gene>
<protein>
    <submittedName>
        <fullName evidence="1">Genomic scaffold, ProqFM164S02</fullName>
    </submittedName>
</protein>
<dbReference type="Proteomes" id="UP000030686">
    <property type="component" value="Unassembled WGS sequence"/>
</dbReference>